<name>A0A2V1HQN8_9MICO</name>
<keyword evidence="7" id="KW-0408">Iron</keyword>
<keyword evidence="4" id="KW-0479">Metal-binding</keyword>
<dbReference type="PANTHER" id="PTHR35457">
    <property type="entry name" value="HEME A SYNTHASE"/>
    <property type="match status" value="1"/>
</dbReference>
<evidence type="ECO:0000256" key="8">
    <source>
        <dbReference type="ARBA" id="ARBA00023133"/>
    </source>
</evidence>
<dbReference type="GO" id="GO:0016020">
    <property type="term" value="C:membrane"/>
    <property type="evidence" value="ECO:0007669"/>
    <property type="project" value="UniProtKB-SubCell"/>
</dbReference>
<evidence type="ECO:0000313" key="14">
    <source>
        <dbReference type="EMBL" id="PVZ94913.1"/>
    </source>
</evidence>
<keyword evidence="3 13" id="KW-0812">Transmembrane</keyword>
<feature type="transmembrane region" description="Helical" evidence="13">
    <location>
        <begin position="185"/>
        <end position="206"/>
    </location>
</feature>
<reference evidence="14 15" key="1">
    <citation type="submission" date="2018-05" db="EMBL/GenBank/DDBJ databases">
        <title>Amnibacterium sp. M8JJ-5, whole genome shotgun sequence.</title>
        <authorList>
            <person name="Tuo L."/>
        </authorList>
    </citation>
    <scope>NUCLEOTIDE SEQUENCE [LARGE SCALE GENOMIC DNA]</scope>
    <source>
        <strain evidence="14 15">M8JJ-5</strain>
    </source>
</reference>
<keyword evidence="8" id="KW-0350">Heme biosynthesis</keyword>
<dbReference type="AlphaFoldDB" id="A0A2V1HQN8"/>
<evidence type="ECO:0000256" key="10">
    <source>
        <dbReference type="ARBA" id="ARBA00023157"/>
    </source>
</evidence>
<evidence type="ECO:0000256" key="5">
    <source>
        <dbReference type="ARBA" id="ARBA00022989"/>
    </source>
</evidence>
<keyword evidence="10" id="KW-1015">Disulfide bond</keyword>
<evidence type="ECO:0000256" key="9">
    <source>
        <dbReference type="ARBA" id="ARBA00023136"/>
    </source>
</evidence>
<dbReference type="PANTHER" id="PTHR35457:SF1">
    <property type="entry name" value="HEME A SYNTHASE"/>
    <property type="match status" value="1"/>
</dbReference>
<evidence type="ECO:0000256" key="6">
    <source>
        <dbReference type="ARBA" id="ARBA00023002"/>
    </source>
</evidence>
<evidence type="ECO:0000256" key="12">
    <source>
        <dbReference type="SAM" id="MobiDB-lite"/>
    </source>
</evidence>
<evidence type="ECO:0000256" key="2">
    <source>
        <dbReference type="ARBA" id="ARBA00022475"/>
    </source>
</evidence>
<dbReference type="GO" id="GO:0006784">
    <property type="term" value="P:heme A biosynthetic process"/>
    <property type="evidence" value="ECO:0007669"/>
    <property type="project" value="InterPro"/>
</dbReference>
<dbReference type="InterPro" id="IPR050450">
    <property type="entry name" value="COX15/CtaA_HemeA_synthase"/>
</dbReference>
<keyword evidence="15" id="KW-1185">Reference proteome</keyword>
<comment type="caution">
    <text evidence="14">The sequence shown here is derived from an EMBL/GenBank/DDBJ whole genome shotgun (WGS) entry which is preliminary data.</text>
</comment>
<evidence type="ECO:0000313" key="15">
    <source>
        <dbReference type="Proteomes" id="UP000244893"/>
    </source>
</evidence>
<evidence type="ECO:0000256" key="1">
    <source>
        <dbReference type="ARBA" id="ARBA00004141"/>
    </source>
</evidence>
<dbReference type="Pfam" id="PF02628">
    <property type="entry name" value="COX15-CtaA"/>
    <property type="match status" value="1"/>
</dbReference>
<gene>
    <name evidence="14" type="ORF">DDQ50_11920</name>
</gene>
<feature type="transmembrane region" description="Helical" evidence="13">
    <location>
        <begin position="291"/>
        <end position="311"/>
    </location>
</feature>
<feature type="transmembrane region" description="Helical" evidence="13">
    <location>
        <begin position="89"/>
        <end position="107"/>
    </location>
</feature>
<evidence type="ECO:0000256" key="13">
    <source>
        <dbReference type="SAM" id="Phobius"/>
    </source>
</evidence>
<keyword evidence="6" id="KW-0560">Oxidoreductase</keyword>
<evidence type="ECO:0000256" key="3">
    <source>
        <dbReference type="ARBA" id="ARBA00022692"/>
    </source>
</evidence>
<feature type="transmembrane region" description="Helical" evidence="13">
    <location>
        <begin position="235"/>
        <end position="254"/>
    </location>
</feature>
<keyword evidence="9 13" id="KW-0472">Membrane</keyword>
<dbReference type="InterPro" id="IPR003780">
    <property type="entry name" value="COX15/CtaA_fam"/>
</dbReference>
<keyword evidence="5 13" id="KW-1133">Transmembrane helix</keyword>
<proteinExistence type="predicted"/>
<keyword evidence="2" id="KW-1003">Cell membrane</keyword>
<dbReference type="GO" id="GO:0046872">
    <property type="term" value="F:metal ion binding"/>
    <property type="evidence" value="ECO:0007669"/>
    <property type="project" value="UniProtKB-KW"/>
</dbReference>
<feature type="transmembrane region" description="Helical" evidence="13">
    <location>
        <begin position="119"/>
        <end position="142"/>
    </location>
</feature>
<evidence type="ECO:0000256" key="4">
    <source>
        <dbReference type="ARBA" id="ARBA00022723"/>
    </source>
</evidence>
<feature type="transmembrane region" description="Helical" evidence="13">
    <location>
        <begin position="266"/>
        <end position="285"/>
    </location>
</feature>
<evidence type="ECO:0000256" key="11">
    <source>
        <dbReference type="ARBA" id="ARBA00023444"/>
    </source>
</evidence>
<comment type="subcellular location">
    <subcellularLocation>
        <location evidence="1">Membrane</location>
        <topology evidence="1">Multi-pass membrane protein</topology>
    </subcellularLocation>
</comment>
<sequence length="333" mass="35098">MRRKAPVTAGPSTTETTTPSLRDRLLPTTITRWTRGLGWATLVSQIAIVGTGGAVRLTGSGLGCPTWPRCTADSYVAVPEMGVHGIIEFGNRMLTFVLVLVAVLTFLSVIRTRATGRGLVLPAFLVGLYIPIQAVIGGITVLTGLNPYIVGLHYLASIVIVSFAAWYVWRIYFDRRDRRSVSPRWLSVTVGAAAVATAVTLCVGVLTTGSGPHAGDSGASRNGLDAELLQHLHSYPAYALLALTIAVVAGARYIRSPLVLRWSSALLGVLIVQIVVGIAQARLGLPEILVGIHMVVACCVAAAMTATCLALRQPATVLASPYSAPPVEVAEKA</sequence>
<feature type="region of interest" description="Disordered" evidence="12">
    <location>
        <begin position="1"/>
        <end position="20"/>
    </location>
</feature>
<organism evidence="14 15">
    <name type="scientific">Amnibacterium flavum</name>
    <dbReference type="NCBI Taxonomy" id="2173173"/>
    <lineage>
        <taxon>Bacteria</taxon>
        <taxon>Bacillati</taxon>
        <taxon>Actinomycetota</taxon>
        <taxon>Actinomycetes</taxon>
        <taxon>Micrococcales</taxon>
        <taxon>Microbacteriaceae</taxon>
        <taxon>Amnibacterium</taxon>
    </lineage>
</organism>
<dbReference type="EMBL" id="QEOP01000002">
    <property type="protein sequence ID" value="PVZ94913.1"/>
    <property type="molecule type" value="Genomic_DNA"/>
</dbReference>
<dbReference type="GO" id="GO:0016491">
    <property type="term" value="F:oxidoreductase activity"/>
    <property type="evidence" value="ECO:0007669"/>
    <property type="project" value="UniProtKB-KW"/>
</dbReference>
<feature type="transmembrane region" description="Helical" evidence="13">
    <location>
        <begin position="154"/>
        <end position="173"/>
    </location>
</feature>
<dbReference type="Proteomes" id="UP000244893">
    <property type="component" value="Unassembled WGS sequence"/>
</dbReference>
<dbReference type="OrthoDB" id="5241540at2"/>
<protein>
    <submittedName>
        <fullName evidence="14">Heme A synthase</fullName>
    </submittedName>
</protein>
<accession>A0A2V1HQN8</accession>
<comment type="pathway">
    <text evidence="11">Porphyrin-containing compound metabolism.</text>
</comment>
<evidence type="ECO:0000256" key="7">
    <source>
        <dbReference type="ARBA" id="ARBA00023004"/>
    </source>
</evidence>